<comment type="catalytic activity">
    <reaction evidence="1 7">
        <text>3-dehydroquinate = 3-dehydroshikimate + H2O</text>
        <dbReference type="Rhea" id="RHEA:21096"/>
        <dbReference type="ChEBI" id="CHEBI:15377"/>
        <dbReference type="ChEBI" id="CHEBI:16630"/>
        <dbReference type="ChEBI" id="CHEBI:32364"/>
        <dbReference type="EC" id="4.2.1.10"/>
    </reaction>
</comment>
<feature type="site" description="Transition state stabilizer" evidence="7 10">
    <location>
        <position position="23"/>
    </location>
</feature>
<dbReference type="HAMAP" id="MF_00169">
    <property type="entry name" value="AroQ"/>
    <property type="match status" value="1"/>
</dbReference>
<dbReference type="RefSeq" id="WP_008316554.1">
    <property type="nucleotide sequence ID" value="NZ_CP115969.1"/>
</dbReference>
<feature type="binding site" evidence="7 9">
    <location>
        <position position="80"/>
    </location>
    <ligand>
        <name>substrate</name>
    </ligand>
</feature>
<gene>
    <name evidence="7 11" type="primary">aroQ</name>
    <name evidence="11" type="ORF">J7561_07105</name>
</gene>
<keyword evidence="7" id="KW-0028">Amino-acid biosynthesis</keyword>
<protein>
    <recommendedName>
        <fullName evidence="5 7">3-dehydroquinate dehydratase</fullName>
        <shortName evidence="7">3-dehydroquinase</shortName>
        <ecNumber evidence="5 7">4.2.1.10</ecNumber>
    </recommendedName>
    <alternativeName>
        <fullName evidence="7">Type II DHQase</fullName>
    </alternativeName>
</protein>
<evidence type="ECO:0000256" key="3">
    <source>
        <dbReference type="ARBA" id="ARBA00011037"/>
    </source>
</evidence>
<evidence type="ECO:0000256" key="1">
    <source>
        <dbReference type="ARBA" id="ARBA00001864"/>
    </source>
</evidence>
<dbReference type="CDD" id="cd00466">
    <property type="entry name" value="DHQase_II"/>
    <property type="match status" value="1"/>
</dbReference>
<evidence type="ECO:0000256" key="10">
    <source>
        <dbReference type="PIRSR" id="PIRSR001399-3"/>
    </source>
</evidence>
<dbReference type="GO" id="GO:0019631">
    <property type="term" value="P:quinate catabolic process"/>
    <property type="evidence" value="ECO:0007669"/>
    <property type="project" value="TreeGrafter"/>
</dbReference>
<proteinExistence type="inferred from homology"/>
<dbReference type="EMBL" id="JAGIBU010000005">
    <property type="protein sequence ID" value="MBS7824971.1"/>
    <property type="molecule type" value="Genomic_DNA"/>
</dbReference>
<evidence type="ECO:0000256" key="9">
    <source>
        <dbReference type="PIRSR" id="PIRSR001399-2"/>
    </source>
</evidence>
<dbReference type="EC" id="4.2.1.10" evidence="5 7"/>
<evidence type="ECO:0000256" key="8">
    <source>
        <dbReference type="PIRSR" id="PIRSR001399-1"/>
    </source>
</evidence>
<comment type="subunit">
    <text evidence="4 7">Homododecamer.</text>
</comment>
<feature type="binding site" evidence="7 9">
    <location>
        <begin position="107"/>
        <end position="108"/>
    </location>
    <ligand>
        <name>substrate</name>
    </ligand>
</feature>
<dbReference type="PANTHER" id="PTHR21272:SF3">
    <property type="entry name" value="CATABOLIC 3-DEHYDROQUINASE"/>
    <property type="match status" value="1"/>
</dbReference>
<dbReference type="NCBIfam" id="TIGR01088">
    <property type="entry name" value="aroQ"/>
    <property type="match status" value="1"/>
</dbReference>
<evidence type="ECO:0000256" key="7">
    <source>
        <dbReference type="HAMAP-Rule" id="MF_00169"/>
    </source>
</evidence>
<feature type="binding site" evidence="7 9">
    <location>
        <position position="117"/>
    </location>
    <ligand>
        <name>substrate</name>
    </ligand>
</feature>
<organism evidence="11 12">
    <name type="scientific">Wohlfahrtiimonas chitiniclastica</name>
    <dbReference type="NCBI Taxonomy" id="400946"/>
    <lineage>
        <taxon>Bacteria</taxon>
        <taxon>Pseudomonadati</taxon>
        <taxon>Pseudomonadota</taxon>
        <taxon>Gammaproteobacteria</taxon>
        <taxon>Cardiobacteriales</taxon>
        <taxon>Ignatzschineriaceae</taxon>
        <taxon>Wohlfahrtiimonas</taxon>
    </lineage>
</organism>
<keyword evidence="6 7" id="KW-0456">Lyase</keyword>
<dbReference type="GeneID" id="58263580"/>
<dbReference type="NCBIfam" id="NF003807">
    <property type="entry name" value="PRK05395.1-4"/>
    <property type="match status" value="1"/>
</dbReference>
<dbReference type="AlphaFoldDB" id="A0AB35BZT7"/>
<accession>A0AB35BZT7</accession>
<comment type="pathway">
    <text evidence="2 7">Metabolic intermediate biosynthesis; chorismate biosynthesis; chorismate from D-erythrose 4-phosphate and phosphoenolpyruvate: step 3/7.</text>
</comment>
<comment type="similarity">
    <text evidence="3 7">Belongs to the type-II 3-dehydroquinase family.</text>
</comment>
<evidence type="ECO:0000256" key="6">
    <source>
        <dbReference type="ARBA" id="ARBA00023239"/>
    </source>
</evidence>
<dbReference type="SUPFAM" id="SSF52304">
    <property type="entry name" value="Type II 3-dehydroquinate dehydratase"/>
    <property type="match status" value="1"/>
</dbReference>
<sequence>MSTNEHSKVLLINGPNLNMIGTREPQIYGYTTLPELETQLTHKAGELQLALSCFQSNIEGEIINQIHKAKSENIDVILINPGAYTHTSIAIRDAFLSVDIPFIEIHISNVFAREPFRHHSYLSDIASGILVGHGLFGYELGLYRAKNIVSSRSSKT</sequence>
<reference evidence="11" key="1">
    <citation type="submission" date="2021-03" db="EMBL/GenBank/DDBJ databases">
        <title>Identification and antibiotic profiling of Wohlfahrtiimonas chitiniclastica, an underestimated human pathogen.</title>
        <authorList>
            <person name="Kopf A."/>
            <person name="Bunk B."/>
            <person name="Coldewey S."/>
            <person name="Gunzer F."/>
            <person name="Riedel T."/>
            <person name="Schroettner P."/>
        </authorList>
    </citation>
    <scope>NUCLEOTIDE SEQUENCE</scope>
    <source>
        <strain evidence="11">DSM 100917</strain>
    </source>
</reference>
<feature type="binding site" evidence="7 9">
    <location>
        <position position="93"/>
    </location>
    <ligand>
        <name>substrate</name>
    </ligand>
</feature>
<evidence type="ECO:0000313" key="11">
    <source>
        <dbReference type="EMBL" id="MBS7824971.1"/>
    </source>
</evidence>
<evidence type="ECO:0000256" key="4">
    <source>
        <dbReference type="ARBA" id="ARBA00011193"/>
    </source>
</evidence>
<feature type="binding site" evidence="7 9">
    <location>
        <position position="86"/>
    </location>
    <ligand>
        <name>substrate</name>
    </ligand>
</feature>
<comment type="function">
    <text evidence="7">Catalyzes a trans-dehydration via an enolate intermediate.</text>
</comment>
<comment type="caution">
    <text evidence="11">The sequence shown here is derived from an EMBL/GenBank/DDBJ whole genome shotgun (WGS) entry which is preliminary data.</text>
</comment>
<dbReference type="GO" id="GO:0009423">
    <property type="term" value="P:chorismate biosynthetic process"/>
    <property type="evidence" value="ECO:0007669"/>
    <property type="project" value="UniProtKB-UniRule"/>
</dbReference>
<dbReference type="NCBIfam" id="NF003805">
    <property type="entry name" value="PRK05395.1-2"/>
    <property type="match status" value="1"/>
</dbReference>
<dbReference type="PANTHER" id="PTHR21272">
    <property type="entry name" value="CATABOLIC 3-DEHYDROQUINASE"/>
    <property type="match status" value="1"/>
</dbReference>
<evidence type="ECO:0000256" key="5">
    <source>
        <dbReference type="ARBA" id="ARBA00012060"/>
    </source>
</evidence>
<dbReference type="Gene3D" id="3.40.50.9100">
    <property type="entry name" value="Dehydroquinase, class II"/>
    <property type="match status" value="1"/>
</dbReference>
<dbReference type="InterPro" id="IPR001874">
    <property type="entry name" value="DHquinase_II"/>
</dbReference>
<dbReference type="GO" id="GO:0009073">
    <property type="term" value="P:aromatic amino acid family biosynthetic process"/>
    <property type="evidence" value="ECO:0007669"/>
    <property type="project" value="UniProtKB-KW"/>
</dbReference>
<dbReference type="GO" id="GO:0003855">
    <property type="term" value="F:3-dehydroquinate dehydratase activity"/>
    <property type="evidence" value="ECO:0007669"/>
    <property type="project" value="UniProtKB-UniRule"/>
</dbReference>
<dbReference type="Proteomes" id="UP000680020">
    <property type="component" value="Unassembled WGS sequence"/>
</dbReference>
<feature type="active site" description="Proton donor" evidence="7 8">
    <location>
        <position position="106"/>
    </location>
</feature>
<dbReference type="InterPro" id="IPR036441">
    <property type="entry name" value="DHquinase_II_sf"/>
</dbReference>
<dbReference type="NCBIfam" id="NF003806">
    <property type="entry name" value="PRK05395.1-3"/>
    <property type="match status" value="1"/>
</dbReference>
<dbReference type="GO" id="GO:0008652">
    <property type="term" value="P:amino acid biosynthetic process"/>
    <property type="evidence" value="ECO:0007669"/>
    <property type="project" value="UniProtKB-KW"/>
</dbReference>
<dbReference type="PIRSF" id="PIRSF001399">
    <property type="entry name" value="DHquinase_II"/>
    <property type="match status" value="1"/>
</dbReference>
<dbReference type="NCBIfam" id="NF003804">
    <property type="entry name" value="PRK05395.1-1"/>
    <property type="match status" value="1"/>
</dbReference>
<name>A0AB35BZT7_9GAMM</name>
<dbReference type="Pfam" id="PF01220">
    <property type="entry name" value="DHquinase_II"/>
    <property type="match status" value="1"/>
</dbReference>
<evidence type="ECO:0000256" key="2">
    <source>
        <dbReference type="ARBA" id="ARBA00004902"/>
    </source>
</evidence>
<keyword evidence="7" id="KW-0057">Aromatic amino acid biosynthesis</keyword>
<evidence type="ECO:0000313" key="12">
    <source>
        <dbReference type="Proteomes" id="UP000680020"/>
    </source>
</evidence>
<feature type="active site" description="Proton acceptor" evidence="7 8">
    <location>
        <position position="28"/>
    </location>
</feature>